<dbReference type="InterPro" id="IPR033248">
    <property type="entry name" value="Transketolase_C"/>
</dbReference>
<protein>
    <submittedName>
        <fullName evidence="5">Acetoin:2,6-dichlorophenolindophenol oxidoreductase subunit beta</fullName>
        <ecNumber evidence="5">1.1.1.-</ecNumber>
    </submittedName>
</protein>
<evidence type="ECO:0000256" key="2">
    <source>
        <dbReference type="ARBA" id="ARBA00023002"/>
    </source>
</evidence>
<organism evidence="5">
    <name type="scientific">bioreactor metagenome</name>
    <dbReference type="NCBI Taxonomy" id="1076179"/>
    <lineage>
        <taxon>unclassified sequences</taxon>
        <taxon>metagenomes</taxon>
        <taxon>ecological metagenomes</taxon>
    </lineage>
</organism>
<dbReference type="EMBL" id="VSSQ01080830">
    <property type="protein sequence ID" value="MPN29921.1"/>
    <property type="molecule type" value="Genomic_DNA"/>
</dbReference>
<keyword evidence="2 5" id="KW-0560">Oxidoreductase</keyword>
<gene>
    <name evidence="5" type="primary">acoB_9</name>
    <name evidence="5" type="ORF">SDC9_177376</name>
</gene>
<sequence length="155" mass="16545">MYYEHKQLLGVAGEVPEGEYTIPLGKADIKRKGSDITIVAWSWMVQKSLEAAEELAKAGINAEVLDPRTLVPLDKEAILASLGKTGRIVIVQESCKTMGFGSEIAAIIAEEGLDLLNAPVLRVAAPNTPIPFSPVLEQAYIPSTDAIVAAAKSLF</sequence>
<comment type="caution">
    <text evidence="5">The sequence shown here is derived from an EMBL/GenBank/DDBJ whole genome shotgun (WGS) entry which is preliminary data.</text>
</comment>
<dbReference type="SUPFAM" id="SSF52922">
    <property type="entry name" value="TK C-terminal domain-like"/>
    <property type="match status" value="1"/>
</dbReference>
<name>A0A645GSU5_9ZZZZ</name>
<evidence type="ECO:0000256" key="3">
    <source>
        <dbReference type="ARBA" id="ARBA00023052"/>
    </source>
</evidence>
<feature type="domain" description="Transketolase C-terminal" evidence="4">
    <location>
        <begin position="25"/>
        <end position="147"/>
    </location>
</feature>
<reference evidence="5" key="1">
    <citation type="submission" date="2019-08" db="EMBL/GenBank/DDBJ databases">
        <authorList>
            <person name="Kucharzyk K."/>
            <person name="Murdoch R.W."/>
            <person name="Higgins S."/>
            <person name="Loffler F."/>
        </authorList>
    </citation>
    <scope>NUCLEOTIDE SEQUENCE</scope>
</reference>
<dbReference type="AlphaFoldDB" id="A0A645GSU5"/>
<dbReference type="PANTHER" id="PTHR43257">
    <property type="entry name" value="PYRUVATE DEHYDROGENASE E1 COMPONENT BETA SUBUNIT"/>
    <property type="match status" value="1"/>
</dbReference>
<dbReference type="InterPro" id="IPR009014">
    <property type="entry name" value="Transketo_C/PFOR_II"/>
</dbReference>
<dbReference type="PANTHER" id="PTHR43257:SF2">
    <property type="entry name" value="PYRUVATE DEHYDROGENASE E1 COMPONENT SUBUNIT BETA"/>
    <property type="match status" value="1"/>
</dbReference>
<comment type="cofactor">
    <cofactor evidence="1">
        <name>thiamine diphosphate</name>
        <dbReference type="ChEBI" id="CHEBI:58937"/>
    </cofactor>
</comment>
<keyword evidence="3" id="KW-0786">Thiamine pyrophosphate</keyword>
<dbReference type="Pfam" id="PF02780">
    <property type="entry name" value="Transketolase_C"/>
    <property type="match status" value="1"/>
</dbReference>
<dbReference type="Gene3D" id="3.40.50.920">
    <property type="match status" value="1"/>
</dbReference>
<dbReference type="FunFam" id="3.40.50.920:FF:000001">
    <property type="entry name" value="Pyruvate dehydrogenase E1 beta subunit"/>
    <property type="match status" value="1"/>
</dbReference>
<evidence type="ECO:0000313" key="5">
    <source>
        <dbReference type="EMBL" id="MPN29921.1"/>
    </source>
</evidence>
<dbReference type="EC" id="1.1.1.-" evidence="5"/>
<proteinExistence type="predicted"/>
<evidence type="ECO:0000256" key="1">
    <source>
        <dbReference type="ARBA" id="ARBA00001964"/>
    </source>
</evidence>
<evidence type="ECO:0000259" key="4">
    <source>
        <dbReference type="Pfam" id="PF02780"/>
    </source>
</evidence>
<accession>A0A645GSU5</accession>
<dbReference type="GO" id="GO:0016491">
    <property type="term" value="F:oxidoreductase activity"/>
    <property type="evidence" value="ECO:0007669"/>
    <property type="project" value="UniProtKB-KW"/>
</dbReference>